<organism evidence="1 2">
    <name type="scientific">Psychrobacillus faecigallinarum</name>
    <dbReference type="NCBI Taxonomy" id="2762235"/>
    <lineage>
        <taxon>Bacteria</taxon>
        <taxon>Bacillati</taxon>
        <taxon>Bacillota</taxon>
        <taxon>Bacilli</taxon>
        <taxon>Bacillales</taxon>
        <taxon>Bacillaceae</taxon>
        <taxon>Psychrobacillus</taxon>
    </lineage>
</organism>
<evidence type="ECO:0000313" key="2">
    <source>
        <dbReference type="Proteomes" id="UP000640786"/>
    </source>
</evidence>
<gene>
    <name evidence="1" type="ORF">H9650_18130</name>
</gene>
<reference evidence="1 2" key="1">
    <citation type="submission" date="2020-08" db="EMBL/GenBank/DDBJ databases">
        <title>A Genomic Blueprint of the Chicken Gut Microbiome.</title>
        <authorList>
            <person name="Gilroy R."/>
            <person name="Ravi A."/>
            <person name="Getino M."/>
            <person name="Pursley I."/>
            <person name="Horton D.L."/>
            <person name="Alikhan N.-F."/>
            <person name="Baker D."/>
            <person name="Gharbi K."/>
            <person name="Hall N."/>
            <person name="Watson M."/>
            <person name="Adriaenssens E.M."/>
            <person name="Foster-Nyarko E."/>
            <person name="Jarju S."/>
            <person name="Secka A."/>
            <person name="Antonio M."/>
            <person name="Oren A."/>
            <person name="Chaudhuri R."/>
            <person name="La Ragione R.M."/>
            <person name="Hildebrand F."/>
            <person name="Pallen M.J."/>
        </authorList>
    </citation>
    <scope>NUCLEOTIDE SEQUENCE [LARGE SCALE GENOMIC DNA]</scope>
    <source>
        <strain evidence="1 2">Sa2BUA9</strain>
    </source>
</reference>
<protein>
    <submittedName>
        <fullName evidence="1">Uncharacterized protein</fullName>
    </submittedName>
</protein>
<dbReference type="RefSeq" id="WP_144540697.1">
    <property type="nucleotide sequence ID" value="NZ_JACSQO010000012.1"/>
</dbReference>
<proteinExistence type="predicted"/>
<name>A0ABR8RE43_9BACI</name>
<keyword evidence="2" id="KW-1185">Reference proteome</keyword>
<dbReference type="EMBL" id="JACSQO010000012">
    <property type="protein sequence ID" value="MBD7946026.1"/>
    <property type="molecule type" value="Genomic_DNA"/>
</dbReference>
<sequence>MERALTNIINSENLNDYPLFIEFCLYKEKGLRKQSLKSLNLFLQQALEWDIKKQQQFACWIFEVIEVSEDVHQVLIHPLEERLLKPLMEKWMDLNPEDPRMYRWYGLFLNIDKRTTYLDKALKLGGDKEQLVILKLIDIYIDSLWYSFHHISEDLYLGDIQEDRLLLKKIEQLSKKVEKEEYKINIYQLVSYYSNLMSDWISFSSEGTVGFVQWCEDKGKAYEFTKIYYYEK</sequence>
<evidence type="ECO:0000313" key="1">
    <source>
        <dbReference type="EMBL" id="MBD7946026.1"/>
    </source>
</evidence>
<comment type="caution">
    <text evidence="1">The sequence shown here is derived from an EMBL/GenBank/DDBJ whole genome shotgun (WGS) entry which is preliminary data.</text>
</comment>
<dbReference type="Proteomes" id="UP000640786">
    <property type="component" value="Unassembled WGS sequence"/>
</dbReference>
<accession>A0ABR8RE43</accession>